<organism evidence="2 3">
    <name type="scientific">Galerina marginata (strain CBS 339.88)</name>
    <dbReference type="NCBI Taxonomy" id="685588"/>
    <lineage>
        <taxon>Eukaryota</taxon>
        <taxon>Fungi</taxon>
        <taxon>Dikarya</taxon>
        <taxon>Basidiomycota</taxon>
        <taxon>Agaricomycotina</taxon>
        <taxon>Agaricomycetes</taxon>
        <taxon>Agaricomycetidae</taxon>
        <taxon>Agaricales</taxon>
        <taxon>Agaricineae</taxon>
        <taxon>Strophariaceae</taxon>
        <taxon>Galerina</taxon>
    </lineage>
</organism>
<dbReference type="InterPro" id="IPR032675">
    <property type="entry name" value="LRR_dom_sf"/>
</dbReference>
<dbReference type="CDD" id="cd09917">
    <property type="entry name" value="F-box_SF"/>
    <property type="match status" value="1"/>
</dbReference>
<evidence type="ECO:0000313" key="3">
    <source>
        <dbReference type="Proteomes" id="UP000027222"/>
    </source>
</evidence>
<accession>A0A067TF18</accession>
<evidence type="ECO:0000313" key="2">
    <source>
        <dbReference type="EMBL" id="KDR81825.1"/>
    </source>
</evidence>
<sequence length="407" mass="45599">MTDSLPPELIDSILSHLSGTPAIAECALVCHAWLPSARHHLLLPPKVLHLDQIQIAEFLHLIDSPRSTLSLVSFSTLHLAQNRVVIDWANPAVPPDAEAWRKHTAVQDFLARDSTFPPITSLFLEWIDWRTLSPTALTSLHSSYKSVKELELRWIVFTKPELCDLIAGLTALEKITVGEGVPFDSASWTADSVQMIHSSLCKLVFSYSPPLWIIQFFARAIRYTGGIVGVSIDISGHRQQSKACGELLEAAGTSLRALKVQALYYNIPLSVDDAVALAELFAFPRNTGLREIELYGIGEINLKLLLQGLKSNAKPNLRQLKLGLAYRDDLQKWTGNWVLADETLSTMLLKEPKLILELPSFRSEPWSFNSEGTKAYESAYSLESFEEVKSLLPRTAERWKLEVEFRD</sequence>
<name>A0A067TF18_GALM3</name>
<dbReference type="Gene3D" id="3.80.10.10">
    <property type="entry name" value="Ribonuclease Inhibitor"/>
    <property type="match status" value="1"/>
</dbReference>
<dbReference type="Pfam" id="PF12937">
    <property type="entry name" value="F-box-like"/>
    <property type="match status" value="1"/>
</dbReference>
<dbReference type="HOGENOM" id="CLU_676223_0_0_1"/>
<evidence type="ECO:0000259" key="1">
    <source>
        <dbReference type="Pfam" id="PF12937"/>
    </source>
</evidence>
<dbReference type="InterPro" id="IPR001810">
    <property type="entry name" value="F-box_dom"/>
</dbReference>
<keyword evidence="3" id="KW-1185">Reference proteome</keyword>
<dbReference type="SUPFAM" id="SSF81383">
    <property type="entry name" value="F-box domain"/>
    <property type="match status" value="1"/>
</dbReference>
<dbReference type="AlphaFoldDB" id="A0A067TF18"/>
<dbReference type="EMBL" id="KL142370">
    <property type="protein sequence ID" value="KDR81825.1"/>
    <property type="molecule type" value="Genomic_DNA"/>
</dbReference>
<dbReference type="Proteomes" id="UP000027222">
    <property type="component" value="Unassembled WGS sequence"/>
</dbReference>
<dbReference type="OrthoDB" id="2788229at2759"/>
<proteinExistence type="predicted"/>
<protein>
    <recommendedName>
        <fullName evidence="1">F-box domain-containing protein</fullName>
    </recommendedName>
</protein>
<feature type="domain" description="F-box" evidence="1">
    <location>
        <begin position="3"/>
        <end position="34"/>
    </location>
</feature>
<dbReference type="SUPFAM" id="SSF52047">
    <property type="entry name" value="RNI-like"/>
    <property type="match status" value="1"/>
</dbReference>
<gene>
    <name evidence="2" type="ORF">GALMADRAFT_135220</name>
</gene>
<reference evidence="3" key="1">
    <citation type="journal article" date="2014" name="Proc. Natl. Acad. Sci. U.S.A.">
        <title>Extensive sampling of basidiomycete genomes demonstrates inadequacy of the white-rot/brown-rot paradigm for wood decay fungi.</title>
        <authorList>
            <person name="Riley R."/>
            <person name="Salamov A.A."/>
            <person name="Brown D.W."/>
            <person name="Nagy L.G."/>
            <person name="Floudas D."/>
            <person name="Held B.W."/>
            <person name="Levasseur A."/>
            <person name="Lombard V."/>
            <person name="Morin E."/>
            <person name="Otillar R."/>
            <person name="Lindquist E.A."/>
            <person name="Sun H."/>
            <person name="LaButti K.M."/>
            <person name="Schmutz J."/>
            <person name="Jabbour D."/>
            <person name="Luo H."/>
            <person name="Baker S.E."/>
            <person name="Pisabarro A.G."/>
            <person name="Walton J.D."/>
            <person name="Blanchette R.A."/>
            <person name="Henrissat B."/>
            <person name="Martin F."/>
            <person name="Cullen D."/>
            <person name="Hibbett D.S."/>
            <person name="Grigoriev I.V."/>
        </authorList>
    </citation>
    <scope>NUCLEOTIDE SEQUENCE [LARGE SCALE GENOMIC DNA]</scope>
    <source>
        <strain evidence="3">CBS 339.88</strain>
    </source>
</reference>
<dbReference type="InterPro" id="IPR036047">
    <property type="entry name" value="F-box-like_dom_sf"/>
</dbReference>